<comment type="caution">
    <text evidence="1">The sequence shown here is derived from an EMBL/GenBank/DDBJ whole genome shotgun (WGS) entry which is preliminary data.</text>
</comment>
<dbReference type="Proteomes" id="UP000805193">
    <property type="component" value="Unassembled WGS sequence"/>
</dbReference>
<sequence length="253" mass="27391">MCLSTEMVRADCVLPPGEKAVSRDSSGGRQRVRDGRDGLRVWPVSSELHVDEGRSSSDRGGPRSSSLPRVVSSPQVVVWRAARRTAMSQLPVLLWTLLSSVREDVCYLPPELRAEIRGYRPLVHSILSEFVAGAESGSTYADLAYFADRFGHRVVGSASLEDAIDHLVSVLRHAGMDHVAAEPVPTPVWSRGPEKATVVSPRLLEMDVLGLGGSVSTPPAGITARVVVVESFVELQKRRERGQCRASNSTLSA</sequence>
<accession>A0AC60PZA9</accession>
<protein>
    <submittedName>
        <fullName evidence="1">Uncharacterized protein</fullName>
    </submittedName>
</protein>
<organism evidence="1 2">
    <name type="scientific">Ixodes persulcatus</name>
    <name type="common">Taiga tick</name>
    <dbReference type="NCBI Taxonomy" id="34615"/>
    <lineage>
        <taxon>Eukaryota</taxon>
        <taxon>Metazoa</taxon>
        <taxon>Ecdysozoa</taxon>
        <taxon>Arthropoda</taxon>
        <taxon>Chelicerata</taxon>
        <taxon>Arachnida</taxon>
        <taxon>Acari</taxon>
        <taxon>Parasitiformes</taxon>
        <taxon>Ixodida</taxon>
        <taxon>Ixodoidea</taxon>
        <taxon>Ixodidae</taxon>
        <taxon>Ixodinae</taxon>
        <taxon>Ixodes</taxon>
    </lineage>
</organism>
<name>A0AC60PZA9_IXOPE</name>
<reference evidence="1 2" key="1">
    <citation type="journal article" date="2020" name="Cell">
        <title>Large-Scale Comparative Analyses of Tick Genomes Elucidate Their Genetic Diversity and Vector Capacities.</title>
        <authorList>
            <consortium name="Tick Genome and Microbiome Consortium (TIGMIC)"/>
            <person name="Jia N."/>
            <person name="Wang J."/>
            <person name="Shi W."/>
            <person name="Du L."/>
            <person name="Sun Y."/>
            <person name="Zhan W."/>
            <person name="Jiang J.F."/>
            <person name="Wang Q."/>
            <person name="Zhang B."/>
            <person name="Ji P."/>
            <person name="Bell-Sakyi L."/>
            <person name="Cui X.M."/>
            <person name="Yuan T.T."/>
            <person name="Jiang B.G."/>
            <person name="Yang W.F."/>
            <person name="Lam T.T."/>
            <person name="Chang Q.C."/>
            <person name="Ding S.J."/>
            <person name="Wang X.J."/>
            <person name="Zhu J.G."/>
            <person name="Ruan X.D."/>
            <person name="Zhao L."/>
            <person name="Wei J.T."/>
            <person name="Ye R.Z."/>
            <person name="Que T.C."/>
            <person name="Du C.H."/>
            <person name="Zhou Y.H."/>
            <person name="Cheng J.X."/>
            <person name="Dai P.F."/>
            <person name="Guo W.B."/>
            <person name="Han X.H."/>
            <person name="Huang E.J."/>
            <person name="Li L.F."/>
            <person name="Wei W."/>
            <person name="Gao Y.C."/>
            <person name="Liu J.Z."/>
            <person name="Shao H.Z."/>
            <person name="Wang X."/>
            <person name="Wang C.C."/>
            <person name="Yang T.C."/>
            <person name="Huo Q.B."/>
            <person name="Li W."/>
            <person name="Chen H.Y."/>
            <person name="Chen S.E."/>
            <person name="Zhou L.G."/>
            <person name="Ni X.B."/>
            <person name="Tian J.H."/>
            <person name="Sheng Y."/>
            <person name="Liu T."/>
            <person name="Pan Y.S."/>
            <person name="Xia L.Y."/>
            <person name="Li J."/>
            <person name="Zhao F."/>
            <person name="Cao W.C."/>
        </authorList>
    </citation>
    <scope>NUCLEOTIDE SEQUENCE [LARGE SCALE GENOMIC DNA]</scope>
    <source>
        <strain evidence="1">Iper-2018</strain>
    </source>
</reference>
<gene>
    <name evidence="1" type="ORF">HPB47_026854</name>
</gene>
<dbReference type="EMBL" id="JABSTQ010009776">
    <property type="protein sequence ID" value="KAG0426035.1"/>
    <property type="molecule type" value="Genomic_DNA"/>
</dbReference>
<keyword evidence="2" id="KW-1185">Reference proteome</keyword>
<proteinExistence type="predicted"/>
<evidence type="ECO:0000313" key="1">
    <source>
        <dbReference type="EMBL" id="KAG0426035.1"/>
    </source>
</evidence>
<evidence type="ECO:0000313" key="2">
    <source>
        <dbReference type="Proteomes" id="UP000805193"/>
    </source>
</evidence>